<keyword evidence="1" id="KW-0433">Leucine-rich repeat</keyword>
<feature type="transmembrane region" description="Helical" evidence="5">
    <location>
        <begin position="103"/>
        <end position="127"/>
    </location>
</feature>
<sequence length="569" mass="62430">MSSVDVAATRAFAPRAIAMAFSTMALMHLRYAIGSCCRRRHVVRTISVESFDVSLRPSRTWRDKAVHRLANATHVSEDAISVAFTTFELVCQSYQAIQVAEYVVARSFVVVYVVVVAVHCILSPWLLVAPSHVPAKHFLLNWSNSVFSFGLTCLLPLLGLLLPVLQYLIVDSTLGSDPVWSTHVLLFSRIAVVSSPVGFLVKVTIDVGTLVSLRRLDGVLTRASGRRSRPRHAPNAPSWMLWLYVVLCAAWGVVLGALCIQGMLFRQACPPYCIVSTTPLFDRSCQCRYLHMDCHTLHNASLDVDDVLDPATIGSALFILQVSRCDIPNGISNTSLARQPGLFAITLQFTRMHSWPGTLPPTTASIVLRQCAFSTIPAILEKVLPATMRILIVESTPLASLPLQISRLWHPLASLQLINTSLRELPMAITSLANLNSLSLFNNRIQHVPVAWQSQLNALPNFRSLNLAANDLTELPTMLRTDIDVDLSLNPIGSLPQGLDLDRLLKLKLSHTSYCNETYPSPPSICAASACAHACQFSMVGDRNCDVGCFNAACDFDGTDCKEYGLEPP</sequence>
<dbReference type="STRING" id="157072.A0A024TI33"/>
<dbReference type="InterPro" id="IPR032675">
    <property type="entry name" value="LRR_dom_sf"/>
</dbReference>
<dbReference type="GO" id="GO:0005737">
    <property type="term" value="C:cytoplasm"/>
    <property type="evidence" value="ECO:0007669"/>
    <property type="project" value="TreeGrafter"/>
</dbReference>
<dbReference type="VEuPathDB" id="FungiDB:H310_12427"/>
<keyword evidence="5" id="KW-0472">Membrane</keyword>
<evidence type="ECO:0000256" key="3">
    <source>
        <dbReference type="ARBA" id="ARBA00023157"/>
    </source>
</evidence>
<dbReference type="RefSeq" id="XP_008877700.1">
    <property type="nucleotide sequence ID" value="XM_008879478.1"/>
</dbReference>
<protein>
    <recommendedName>
        <fullName evidence="6">LNR domain-containing protein</fullName>
    </recommendedName>
</protein>
<accession>A0A024TI33</accession>
<keyword evidence="4" id="KW-0325">Glycoprotein</keyword>
<dbReference type="Pfam" id="PF00066">
    <property type="entry name" value="Notch"/>
    <property type="match status" value="1"/>
</dbReference>
<dbReference type="OrthoDB" id="78056at2759"/>
<reference evidence="7" key="1">
    <citation type="submission" date="2013-12" db="EMBL/GenBank/DDBJ databases">
        <title>The Genome Sequence of Aphanomyces invadans NJM9701.</title>
        <authorList>
            <consortium name="The Broad Institute Genomics Platform"/>
            <person name="Russ C."/>
            <person name="Tyler B."/>
            <person name="van West P."/>
            <person name="Dieguez-Uribeondo J."/>
            <person name="Young S.K."/>
            <person name="Zeng Q."/>
            <person name="Gargeya S."/>
            <person name="Fitzgerald M."/>
            <person name="Abouelleil A."/>
            <person name="Alvarado L."/>
            <person name="Chapman S.B."/>
            <person name="Gainer-Dewar J."/>
            <person name="Goldberg J."/>
            <person name="Griggs A."/>
            <person name="Gujja S."/>
            <person name="Hansen M."/>
            <person name="Howarth C."/>
            <person name="Imamovic A."/>
            <person name="Ireland A."/>
            <person name="Larimer J."/>
            <person name="McCowan C."/>
            <person name="Murphy C."/>
            <person name="Pearson M."/>
            <person name="Poon T.W."/>
            <person name="Priest M."/>
            <person name="Roberts A."/>
            <person name="Saif S."/>
            <person name="Shea T."/>
            <person name="Sykes S."/>
            <person name="Wortman J."/>
            <person name="Nusbaum C."/>
            <person name="Birren B."/>
        </authorList>
    </citation>
    <scope>NUCLEOTIDE SEQUENCE [LARGE SCALE GENOMIC DNA]</scope>
    <source>
        <strain evidence="7">NJM9701</strain>
    </source>
</reference>
<dbReference type="InterPro" id="IPR000800">
    <property type="entry name" value="Notch_dom"/>
</dbReference>
<evidence type="ECO:0000313" key="7">
    <source>
        <dbReference type="EMBL" id="ETV93659.1"/>
    </source>
</evidence>
<dbReference type="EMBL" id="KI913990">
    <property type="protein sequence ID" value="ETV93659.1"/>
    <property type="molecule type" value="Genomic_DNA"/>
</dbReference>
<evidence type="ECO:0000256" key="2">
    <source>
        <dbReference type="ARBA" id="ARBA00022737"/>
    </source>
</evidence>
<dbReference type="AlphaFoldDB" id="A0A024TI33"/>
<proteinExistence type="predicted"/>
<keyword evidence="5" id="KW-1133">Transmembrane helix</keyword>
<evidence type="ECO:0000256" key="4">
    <source>
        <dbReference type="ARBA" id="ARBA00023180"/>
    </source>
</evidence>
<dbReference type="PANTHER" id="PTHR48051">
    <property type="match status" value="1"/>
</dbReference>
<name>A0A024TI33_9STRA</name>
<dbReference type="InterPro" id="IPR050216">
    <property type="entry name" value="LRR_domain-containing"/>
</dbReference>
<feature type="domain" description="LNR" evidence="6">
    <location>
        <begin position="530"/>
        <end position="562"/>
    </location>
</feature>
<keyword evidence="2" id="KW-0677">Repeat</keyword>
<keyword evidence="5" id="KW-0812">Transmembrane</keyword>
<evidence type="ECO:0000256" key="1">
    <source>
        <dbReference type="ARBA" id="ARBA00022614"/>
    </source>
</evidence>
<feature type="transmembrane region" description="Helical" evidence="5">
    <location>
        <begin position="12"/>
        <end position="33"/>
    </location>
</feature>
<evidence type="ECO:0000259" key="6">
    <source>
        <dbReference type="Pfam" id="PF00066"/>
    </source>
</evidence>
<evidence type="ECO:0000256" key="5">
    <source>
        <dbReference type="SAM" id="Phobius"/>
    </source>
</evidence>
<dbReference type="PANTHER" id="PTHR48051:SF1">
    <property type="entry name" value="RAS SUPPRESSOR PROTEIN 1"/>
    <property type="match status" value="1"/>
</dbReference>
<organism evidence="7">
    <name type="scientific">Aphanomyces invadans</name>
    <dbReference type="NCBI Taxonomy" id="157072"/>
    <lineage>
        <taxon>Eukaryota</taxon>
        <taxon>Sar</taxon>
        <taxon>Stramenopiles</taxon>
        <taxon>Oomycota</taxon>
        <taxon>Saprolegniomycetes</taxon>
        <taxon>Saprolegniales</taxon>
        <taxon>Verrucalvaceae</taxon>
        <taxon>Aphanomyces</taxon>
    </lineage>
</organism>
<feature type="transmembrane region" description="Helical" evidence="5">
    <location>
        <begin position="239"/>
        <end position="260"/>
    </location>
</feature>
<dbReference type="Gene3D" id="3.80.10.10">
    <property type="entry name" value="Ribonuclease Inhibitor"/>
    <property type="match status" value="1"/>
</dbReference>
<keyword evidence="3" id="KW-1015">Disulfide bond</keyword>
<dbReference type="SUPFAM" id="SSF52058">
    <property type="entry name" value="L domain-like"/>
    <property type="match status" value="1"/>
</dbReference>
<dbReference type="Gene3D" id="3.30.300.320">
    <property type="match status" value="1"/>
</dbReference>
<dbReference type="GeneID" id="20089477"/>
<feature type="transmembrane region" description="Helical" evidence="5">
    <location>
        <begin position="147"/>
        <end position="170"/>
    </location>
</feature>
<gene>
    <name evidence="7" type="ORF">H310_12427</name>
</gene>